<dbReference type="AlphaFoldDB" id="A0A6C0DUP5"/>
<reference evidence="1" key="1">
    <citation type="journal article" date="2020" name="Nature">
        <title>Giant virus diversity and host interactions through global metagenomics.</title>
        <authorList>
            <person name="Schulz F."/>
            <person name="Roux S."/>
            <person name="Paez-Espino D."/>
            <person name="Jungbluth S."/>
            <person name="Walsh D.A."/>
            <person name="Denef V.J."/>
            <person name="McMahon K.D."/>
            <person name="Konstantinidis K.T."/>
            <person name="Eloe-Fadrosh E.A."/>
            <person name="Kyrpides N.C."/>
            <person name="Woyke T."/>
        </authorList>
    </citation>
    <scope>NUCLEOTIDE SEQUENCE</scope>
    <source>
        <strain evidence="1">GVMAG-M-3300023174-68</strain>
    </source>
</reference>
<evidence type="ECO:0000313" key="1">
    <source>
        <dbReference type="EMBL" id="QHT20676.1"/>
    </source>
</evidence>
<proteinExistence type="predicted"/>
<organism evidence="1">
    <name type="scientific">viral metagenome</name>
    <dbReference type="NCBI Taxonomy" id="1070528"/>
    <lineage>
        <taxon>unclassified sequences</taxon>
        <taxon>metagenomes</taxon>
        <taxon>organismal metagenomes</taxon>
    </lineage>
</organism>
<name>A0A6C0DUP5_9ZZZZ</name>
<protein>
    <submittedName>
        <fullName evidence="1">Uncharacterized protein</fullName>
    </submittedName>
</protein>
<sequence>MVFSNINEAWVFLVSYSHNKYTVGHLTYFEWYFSDKDENMYKLQHEVGKVKKYTINNWFLFKNCKETYMIERIEDIVSLINQYKIDIEKNDEYLNKNQLLMDSLNDKLGKCTNYIDNGAVWNLEFKKIKMKIEFLMHMDNENIKNISLDILENKKQWKKTKVDKTQLLDFLKENKHKIVITSKKCDEDLVTKIEKLSLKRNVEDVEGIEDVERELVSKFSKVKLYHDTGVSEKYSKLFIQIDRKKRYEIQACKKF</sequence>
<dbReference type="EMBL" id="MN739680">
    <property type="protein sequence ID" value="QHT20676.1"/>
    <property type="molecule type" value="Genomic_DNA"/>
</dbReference>
<accession>A0A6C0DUP5</accession>